<dbReference type="EMBL" id="JAHUTI010089106">
    <property type="protein sequence ID" value="MED6260661.1"/>
    <property type="molecule type" value="Genomic_DNA"/>
</dbReference>
<dbReference type="PROSITE" id="PS51064">
    <property type="entry name" value="IRS_PTB"/>
    <property type="match status" value="1"/>
</dbReference>
<dbReference type="PANTHER" id="PTHR21258:SF58">
    <property type="entry name" value="DOCKING PROTEIN 3-LIKE"/>
    <property type="match status" value="1"/>
</dbReference>
<dbReference type="SMART" id="SM01244">
    <property type="entry name" value="IRS"/>
    <property type="match status" value="1"/>
</dbReference>
<dbReference type="SMART" id="SM00310">
    <property type="entry name" value="PTBI"/>
    <property type="match status" value="1"/>
</dbReference>
<dbReference type="SMART" id="SM00233">
    <property type="entry name" value="PH"/>
    <property type="match status" value="1"/>
</dbReference>
<dbReference type="InterPro" id="IPR050996">
    <property type="entry name" value="Docking_Protein_DOK"/>
</dbReference>
<dbReference type="PANTHER" id="PTHR21258">
    <property type="entry name" value="DOCKING PROTEIN RELATED"/>
    <property type="match status" value="1"/>
</dbReference>
<reference evidence="3 4" key="1">
    <citation type="submission" date="2021-07" db="EMBL/GenBank/DDBJ databases">
        <authorList>
            <person name="Palmer J.M."/>
        </authorList>
    </citation>
    <scope>NUCLEOTIDE SEQUENCE [LARGE SCALE GENOMIC DNA]</scope>
    <source>
        <strain evidence="3 4">AT_MEX2019</strain>
        <tissue evidence="3">Muscle</tissue>
    </source>
</reference>
<evidence type="ECO:0000313" key="4">
    <source>
        <dbReference type="Proteomes" id="UP001345963"/>
    </source>
</evidence>
<comment type="caution">
    <text evidence="3">The sequence shown here is derived from an EMBL/GenBank/DDBJ whole genome shotgun (WGS) entry which is preliminary data.</text>
</comment>
<dbReference type="InterPro" id="IPR002404">
    <property type="entry name" value="IRS_PTB"/>
</dbReference>
<evidence type="ECO:0000256" key="1">
    <source>
        <dbReference type="SAM" id="MobiDB-lite"/>
    </source>
</evidence>
<proteinExistence type="predicted"/>
<evidence type="ECO:0000259" key="2">
    <source>
        <dbReference type="PROSITE" id="PS51064"/>
    </source>
</evidence>
<feature type="compositionally biased region" description="Acidic residues" evidence="1">
    <location>
        <begin position="335"/>
        <end position="349"/>
    </location>
</feature>
<dbReference type="InterPro" id="IPR001849">
    <property type="entry name" value="PH_domain"/>
</dbReference>
<dbReference type="Pfam" id="PF02174">
    <property type="entry name" value="IRS"/>
    <property type="match status" value="1"/>
</dbReference>
<dbReference type="SUPFAM" id="SSF50729">
    <property type="entry name" value="PH domain-like"/>
    <property type="match status" value="2"/>
</dbReference>
<organism evidence="3 4">
    <name type="scientific">Ataeniobius toweri</name>
    <dbReference type="NCBI Taxonomy" id="208326"/>
    <lineage>
        <taxon>Eukaryota</taxon>
        <taxon>Metazoa</taxon>
        <taxon>Chordata</taxon>
        <taxon>Craniata</taxon>
        <taxon>Vertebrata</taxon>
        <taxon>Euteleostomi</taxon>
        <taxon>Actinopterygii</taxon>
        <taxon>Neopterygii</taxon>
        <taxon>Teleostei</taxon>
        <taxon>Neoteleostei</taxon>
        <taxon>Acanthomorphata</taxon>
        <taxon>Ovalentaria</taxon>
        <taxon>Atherinomorphae</taxon>
        <taxon>Cyprinodontiformes</taxon>
        <taxon>Goodeidae</taxon>
        <taxon>Ataeniobius</taxon>
    </lineage>
</organism>
<accession>A0ABU7CCI5</accession>
<feature type="domain" description="IRS-type PTB" evidence="2">
    <location>
        <begin position="157"/>
        <end position="261"/>
    </location>
</feature>
<dbReference type="Proteomes" id="UP001345963">
    <property type="component" value="Unassembled WGS sequence"/>
</dbReference>
<evidence type="ECO:0000313" key="3">
    <source>
        <dbReference type="EMBL" id="MED6260661.1"/>
    </source>
</evidence>
<gene>
    <name evidence="3" type="ORF">ATANTOWER_025585</name>
</gene>
<protein>
    <recommendedName>
        <fullName evidence="2">IRS-type PTB domain-containing protein</fullName>
    </recommendedName>
</protein>
<dbReference type="InterPro" id="IPR011993">
    <property type="entry name" value="PH-like_dom_sf"/>
</dbReference>
<feature type="region of interest" description="Disordered" evidence="1">
    <location>
        <begin position="331"/>
        <end position="360"/>
    </location>
</feature>
<keyword evidence="4" id="KW-1185">Reference proteome</keyword>
<dbReference type="Gene3D" id="2.30.29.30">
    <property type="entry name" value="Pleckstrin-homology domain (PH domain)/Phosphotyrosine-binding domain (PTB)"/>
    <property type="match status" value="2"/>
</dbReference>
<name>A0ABU7CCI5_9TELE</name>
<sequence>MSMEVIFKDGMLYLQGVKFGKRTWRKIWMVLFKPSSTGVGRLEFFNISDSSSISEQLKAGRQKTPERKVVRFYDCLSVTPATKESCPAHCTAFYLNTTQYTYTFASMESQGWIRALCALAFQRDPVDSEKGDFEGGNGLTMEDNDLYSSWKSEPAFPPNQYKVKVLTTEAAKRCKLAGEYVVFTDSEALELLAVNTGGVIYSWPYKLLRKFGQVEGGFCIEAGRRCDSGEGVFTFLTSAGPQIFQAIARQCSLQNKSSVQASSVRKRSSIDTFCSATPATASQISDPPIYSLVGVRGNTEDSSVSQSSMINVRPEESMKHLCLIQPYLSNSKEEVGEEGEEEEEEEDEDDRCHSLEAVNQDNNTQDSIYYNLRRTTPLMRKTEIDDLNCIYSETKTCSSSDPQYLNPPLPLEPSSFTLANEDHVVSALPRGLHLPPADTNNCEAYNAQAENDMNDLEEAFTSTASTAPLETPGSFKHRLAEIISKDLAKFQAPLPYGASSSTFFQ</sequence>